<evidence type="ECO:0000313" key="2">
    <source>
        <dbReference type="Proteomes" id="UP000236910"/>
    </source>
</evidence>
<accession>A0A2J6X793</accession>
<sequence>MNELGKILDLFKEGRIGKEEAVKLINALSEPKESDNQHKSRQVKIEVMENGERIVSVNVPLSLLKFFSKTAKLLHKDYIEVEGEKIPIDIDELEKVLNDPDFKGTLVNVDTDDKESGKHVKVTIELI</sequence>
<comment type="caution">
    <text evidence="1">The sequence shown here is derived from an EMBL/GenBank/DDBJ whole genome shotgun (WGS) entry which is preliminary data.</text>
</comment>
<protein>
    <recommendedName>
        <fullName evidence="3">DUF2089 domain-containing protein</fullName>
    </recommendedName>
</protein>
<proteinExistence type="predicted"/>
<evidence type="ECO:0008006" key="3">
    <source>
        <dbReference type="Google" id="ProtNLM"/>
    </source>
</evidence>
<organism evidence="1 2">
    <name type="scientific">Caldisericum exile</name>
    <dbReference type="NCBI Taxonomy" id="693075"/>
    <lineage>
        <taxon>Bacteria</taxon>
        <taxon>Pseudomonadati</taxon>
        <taxon>Caldisericota/Cryosericota group</taxon>
        <taxon>Caldisericota</taxon>
        <taxon>Caldisericia</taxon>
        <taxon>Caldisericales</taxon>
        <taxon>Caldisericaceae</taxon>
        <taxon>Caldisericum</taxon>
    </lineage>
</organism>
<dbReference type="Proteomes" id="UP000236910">
    <property type="component" value="Unassembled WGS sequence"/>
</dbReference>
<evidence type="ECO:0000313" key="1">
    <source>
        <dbReference type="EMBL" id="PMP82843.1"/>
    </source>
</evidence>
<name>A0A2J6X793_9BACT</name>
<dbReference type="AlphaFoldDB" id="A0A2J6X793"/>
<dbReference type="EMBL" id="PNIX01000168">
    <property type="protein sequence ID" value="PMP82843.1"/>
    <property type="molecule type" value="Genomic_DNA"/>
</dbReference>
<reference evidence="1 2" key="1">
    <citation type="submission" date="2018-01" db="EMBL/GenBank/DDBJ databases">
        <title>Metagenomic assembled genomes from two thermal pools in the Uzon Caldera, Kamchatka, Russia.</title>
        <authorList>
            <person name="Wilkins L."/>
            <person name="Ettinger C."/>
        </authorList>
    </citation>
    <scope>NUCLEOTIDE SEQUENCE [LARGE SCALE GENOMIC DNA]</scope>
    <source>
        <strain evidence="1">ARK-10</strain>
    </source>
</reference>
<gene>
    <name evidence="1" type="ORF">C0175_02875</name>
</gene>